<evidence type="ECO:0000256" key="3">
    <source>
        <dbReference type="ARBA" id="ARBA00022840"/>
    </source>
</evidence>
<keyword evidence="3" id="KW-0067">ATP-binding</keyword>
<evidence type="ECO:0000313" key="6">
    <source>
        <dbReference type="EMBL" id="QCD79567.1"/>
    </source>
</evidence>
<dbReference type="InterPro" id="IPR020575">
    <property type="entry name" value="Hsp90_N"/>
</dbReference>
<comment type="similarity">
    <text evidence="1">Belongs to the heat shock protein 90 family.</text>
</comment>
<dbReference type="PRINTS" id="PR00775">
    <property type="entry name" value="HEATSHOCK90"/>
</dbReference>
<keyword evidence="4" id="KW-0143">Chaperone</keyword>
<sequence length="466" mass="54603">MANDKVLVLEGEMSLVLRQMNKTFYSNKEIFLQELINNASNALDKIQFESHTNKNILDDRVIRLVPHKANKTLSIIDTGIGMTHTDLAYNLGVGFYSTYLIADKVIVTSKHNDHDQYIWESQHGASFIVTNDINAQQPSRGTNITIFLKDNQVHKLEYLEEVTIKNLVIKYCQHISYRIYLWNENTKDDWQLINIWLHNRERDSKHVAQKLMNHIPDDFVFSILSNLPLKSLKRFGCVRRSWALLFENSHFMNLLRNSFICNHQSYYDDTYLLLNLSPLYQNHYNSSLFSISGKRFENMEKLYWPSQIQEDYIEGIGILGSSSINGIMCLYVKDLVYLWNPTINEFKVIPPSPFENAPYYIYIGIKYHGFGYDCVRDDYKVIRKVSFFVNSDDDVEPHDVFPLSCIWEMYSLRSNSWTNLQLHDCVPTTYDDNNKFYLEGMCHWLGYAESRIQPVISFDLIISQSI</sequence>
<dbReference type="PANTHER" id="PTHR11528">
    <property type="entry name" value="HEAT SHOCK PROTEIN 90 FAMILY MEMBER"/>
    <property type="match status" value="1"/>
</dbReference>
<evidence type="ECO:0000256" key="2">
    <source>
        <dbReference type="ARBA" id="ARBA00022741"/>
    </source>
</evidence>
<name>A0A4D6KUK0_VIGUN</name>
<dbReference type="InterPro" id="IPR017451">
    <property type="entry name" value="F-box-assoc_interact_dom"/>
</dbReference>
<dbReference type="EMBL" id="CP039345">
    <property type="protein sequence ID" value="QCD79567.1"/>
    <property type="molecule type" value="Genomic_DNA"/>
</dbReference>
<dbReference type="InterPro" id="IPR013187">
    <property type="entry name" value="F-box-assoc_dom_typ3"/>
</dbReference>
<dbReference type="GO" id="GO:0016887">
    <property type="term" value="F:ATP hydrolysis activity"/>
    <property type="evidence" value="ECO:0007669"/>
    <property type="project" value="InterPro"/>
</dbReference>
<keyword evidence="7" id="KW-1185">Reference proteome</keyword>
<evidence type="ECO:0000313" key="7">
    <source>
        <dbReference type="Proteomes" id="UP000501690"/>
    </source>
</evidence>
<dbReference type="Proteomes" id="UP000501690">
    <property type="component" value="Linkage Group LG1"/>
</dbReference>
<dbReference type="SUPFAM" id="SSF81383">
    <property type="entry name" value="F-box domain"/>
    <property type="match status" value="1"/>
</dbReference>
<dbReference type="InterPro" id="IPR036890">
    <property type="entry name" value="HATPase_C_sf"/>
</dbReference>
<dbReference type="Pfam" id="PF08268">
    <property type="entry name" value="FBA_3"/>
    <property type="match status" value="1"/>
</dbReference>
<keyword evidence="2" id="KW-0547">Nucleotide-binding</keyword>
<organism evidence="6 7">
    <name type="scientific">Vigna unguiculata</name>
    <name type="common">Cowpea</name>
    <dbReference type="NCBI Taxonomy" id="3917"/>
    <lineage>
        <taxon>Eukaryota</taxon>
        <taxon>Viridiplantae</taxon>
        <taxon>Streptophyta</taxon>
        <taxon>Embryophyta</taxon>
        <taxon>Tracheophyta</taxon>
        <taxon>Spermatophyta</taxon>
        <taxon>Magnoliopsida</taxon>
        <taxon>eudicotyledons</taxon>
        <taxon>Gunneridae</taxon>
        <taxon>Pentapetalae</taxon>
        <taxon>rosids</taxon>
        <taxon>fabids</taxon>
        <taxon>Fabales</taxon>
        <taxon>Fabaceae</taxon>
        <taxon>Papilionoideae</taxon>
        <taxon>50 kb inversion clade</taxon>
        <taxon>NPAAA clade</taxon>
        <taxon>indigoferoid/millettioid clade</taxon>
        <taxon>Phaseoleae</taxon>
        <taxon>Vigna</taxon>
    </lineage>
</organism>
<dbReference type="GO" id="GO:0140662">
    <property type="term" value="F:ATP-dependent protein folding chaperone"/>
    <property type="evidence" value="ECO:0007669"/>
    <property type="project" value="InterPro"/>
</dbReference>
<accession>A0A4D6KUK0</accession>
<protein>
    <submittedName>
        <fullName evidence="6">Molecular chaperone HtpG</fullName>
    </submittedName>
</protein>
<evidence type="ECO:0000256" key="1">
    <source>
        <dbReference type="ARBA" id="ARBA00008239"/>
    </source>
</evidence>
<evidence type="ECO:0000256" key="4">
    <source>
        <dbReference type="ARBA" id="ARBA00023186"/>
    </source>
</evidence>
<dbReference type="AlphaFoldDB" id="A0A4D6KUK0"/>
<evidence type="ECO:0000259" key="5">
    <source>
        <dbReference type="Pfam" id="PF08268"/>
    </source>
</evidence>
<dbReference type="GO" id="GO:0005524">
    <property type="term" value="F:ATP binding"/>
    <property type="evidence" value="ECO:0007669"/>
    <property type="project" value="UniProtKB-KW"/>
</dbReference>
<proteinExistence type="inferred from homology"/>
<dbReference type="SUPFAM" id="SSF55874">
    <property type="entry name" value="ATPase domain of HSP90 chaperone/DNA topoisomerase II/histidine kinase"/>
    <property type="match status" value="1"/>
</dbReference>
<feature type="domain" description="F-box associated beta-propeller type 3" evidence="5">
    <location>
        <begin position="316"/>
        <end position="460"/>
    </location>
</feature>
<dbReference type="InterPro" id="IPR036047">
    <property type="entry name" value="F-box-like_dom_sf"/>
</dbReference>
<reference evidence="6 7" key="1">
    <citation type="submission" date="2019-04" db="EMBL/GenBank/DDBJ databases">
        <title>An improved genome assembly and genetic linkage map for asparagus bean, Vigna unguiculata ssp. sesquipedialis.</title>
        <authorList>
            <person name="Xia Q."/>
            <person name="Zhang R."/>
            <person name="Dong Y."/>
        </authorList>
    </citation>
    <scope>NUCLEOTIDE SEQUENCE [LARGE SCALE GENOMIC DNA]</scope>
    <source>
        <tissue evidence="6">Leaf</tissue>
    </source>
</reference>
<dbReference type="NCBIfam" id="TIGR01640">
    <property type="entry name" value="F_box_assoc_1"/>
    <property type="match status" value="1"/>
</dbReference>
<gene>
    <name evidence="6" type="ORF">DEO72_LG1g3209</name>
</gene>
<dbReference type="InterPro" id="IPR001404">
    <property type="entry name" value="Hsp90_fam"/>
</dbReference>
<dbReference type="Gene3D" id="3.30.565.10">
    <property type="entry name" value="Histidine kinase-like ATPase, C-terminal domain"/>
    <property type="match status" value="1"/>
</dbReference>
<dbReference type="GO" id="GO:0051082">
    <property type="term" value="F:unfolded protein binding"/>
    <property type="evidence" value="ECO:0007669"/>
    <property type="project" value="InterPro"/>
</dbReference>